<dbReference type="GO" id="GO:0000981">
    <property type="term" value="F:DNA-binding transcription factor activity, RNA polymerase II-specific"/>
    <property type="evidence" value="ECO:0007669"/>
    <property type="project" value="InterPro"/>
</dbReference>
<dbReference type="CDD" id="cd00067">
    <property type="entry name" value="GAL4"/>
    <property type="match status" value="1"/>
</dbReference>
<dbReference type="PROSITE" id="PS00463">
    <property type="entry name" value="ZN2_CY6_FUNGAL_1"/>
    <property type="match status" value="1"/>
</dbReference>
<gene>
    <name evidence="5" type="ORF">IFR04_011407</name>
</gene>
<evidence type="ECO:0000259" key="4">
    <source>
        <dbReference type="PROSITE" id="PS50048"/>
    </source>
</evidence>
<feature type="region of interest" description="Disordered" evidence="3">
    <location>
        <begin position="47"/>
        <end position="70"/>
    </location>
</feature>
<organism evidence="5 6">
    <name type="scientific">Cadophora malorum</name>
    <dbReference type="NCBI Taxonomy" id="108018"/>
    <lineage>
        <taxon>Eukaryota</taxon>
        <taxon>Fungi</taxon>
        <taxon>Dikarya</taxon>
        <taxon>Ascomycota</taxon>
        <taxon>Pezizomycotina</taxon>
        <taxon>Leotiomycetes</taxon>
        <taxon>Helotiales</taxon>
        <taxon>Ploettnerulaceae</taxon>
        <taxon>Cadophora</taxon>
    </lineage>
</organism>
<dbReference type="InterPro" id="IPR036864">
    <property type="entry name" value="Zn2-C6_fun-type_DNA-bd_sf"/>
</dbReference>
<feature type="compositionally biased region" description="Basic and acidic residues" evidence="3">
    <location>
        <begin position="113"/>
        <end position="153"/>
    </location>
</feature>
<dbReference type="InterPro" id="IPR050613">
    <property type="entry name" value="Sec_Metabolite_Reg"/>
</dbReference>
<evidence type="ECO:0000256" key="3">
    <source>
        <dbReference type="SAM" id="MobiDB-lite"/>
    </source>
</evidence>
<comment type="caution">
    <text evidence="5">The sequence shown here is derived from an EMBL/GenBank/DDBJ whole genome shotgun (WGS) entry which is preliminary data.</text>
</comment>
<reference evidence="5" key="1">
    <citation type="submission" date="2021-02" db="EMBL/GenBank/DDBJ databases">
        <title>Genome sequence Cadophora malorum strain M34.</title>
        <authorList>
            <person name="Stefanovic E."/>
            <person name="Vu D."/>
            <person name="Scully C."/>
            <person name="Dijksterhuis J."/>
            <person name="Roader J."/>
            <person name="Houbraken J."/>
        </authorList>
    </citation>
    <scope>NUCLEOTIDE SEQUENCE</scope>
    <source>
        <strain evidence="5">M34</strain>
    </source>
</reference>
<protein>
    <recommendedName>
        <fullName evidence="4">Zn(2)-C6 fungal-type domain-containing protein</fullName>
    </recommendedName>
</protein>
<dbReference type="EMBL" id="JAFJYH010000221">
    <property type="protein sequence ID" value="KAG4415474.1"/>
    <property type="molecule type" value="Genomic_DNA"/>
</dbReference>
<name>A0A8H7T5D3_9HELO</name>
<feature type="compositionally biased region" description="Polar residues" evidence="3">
    <location>
        <begin position="156"/>
        <end position="165"/>
    </location>
</feature>
<dbReference type="SUPFAM" id="SSF57701">
    <property type="entry name" value="Zn2/Cys6 DNA-binding domain"/>
    <property type="match status" value="1"/>
</dbReference>
<keyword evidence="6" id="KW-1185">Reference proteome</keyword>
<feature type="compositionally biased region" description="Polar residues" evidence="3">
    <location>
        <begin position="669"/>
        <end position="689"/>
    </location>
</feature>
<dbReference type="PANTHER" id="PTHR31001">
    <property type="entry name" value="UNCHARACTERIZED TRANSCRIPTIONAL REGULATORY PROTEIN"/>
    <property type="match status" value="1"/>
</dbReference>
<evidence type="ECO:0000313" key="6">
    <source>
        <dbReference type="Proteomes" id="UP000664132"/>
    </source>
</evidence>
<dbReference type="Proteomes" id="UP000664132">
    <property type="component" value="Unassembled WGS sequence"/>
</dbReference>
<keyword evidence="2" id="KW-0539">Nucleus</keyword>
<accession>A0A8H7T5D3</accession>
<dbReference type="AlphaFoldDB" id="A0A8H7T5D3"/>
<feature type="region of interest" description="Disordered" evidence="3">
    <location>
        <begin position="666"/>
        <end position="691"/>
    </location>
</feature>
<evidence type="ECO:0000256" key="1">
    <source>
        <dbReference type="ARBA" id="ARBA00004123"/>
    </source>
</evidence>
<dbReference type="PANTHER" id="PTHR31001:SF90">
    <property type="entry name" value="CENTROMERE DNA-BINDING PROTEIN COMPLEX CBF3 SUBUNIT B"/>
    <property type="match status" value="1"/>
</dbReference>
<dbReference type="OrthoDB" id="410267at2759"/>
<dbReference type="GO" id="GO:0005634">
    <property type="term" value="C:nucleus"/>
    <property type="evidence" value="ECO:0007669"/>
    <property type="project" value="UniProtKB-SubCell"/>
</dbReference>
<dbReference type="PROSITE" id="PS50048">
    <property type="entry name" value="ZN2_CY6_FUNGAL_2"/>
    <property type="match status" value="1"/>
</dbReference>
<sequence>MSRKPQTCADCARRKIRCNKVIPCENCHKRGTAHLCRRADVTHTVERRRPSVSLSPRTPNPVAVPARREPSAEASINERILSLVTSLSDRVKHLESKLDGEVTRKRHAVERPAEVLEDYRPSSTHGERAPKRARIHRSDERQGVRGSHERDLLVENDSTSGQNGSDAEVEDAATVLEFLAWGRLKESNLTSGIRNPSIVHEPSSHQEQDILQSAQAWGNSPSSVSGGIIPMDTMQISQIQALLPTKMQVFLLFEYHADWLLFMHCSFHVPTFRRELDQFYDEDQGVISITSAGLQWAALLFAIICGSMTSVQPAEVLKWGFHQEDQTNLAKRWYQASIECLNAARYQQYHSLYSVQAIASSTICAHILGFSNSQSVLLASAVRIAQSLGLHRLGKARRATNEPQAEEVADRVQKELGRRLWQQLATQDWFSVPFSETYCINPLHFTTKAPRHCDEDTMESIPSSHPAITTYGNFLFRVAGLMPALQDKSSEAHSIDAKYEHVLRFDKMMRELVIAQLPPCLNSQTQVDPMWPHWVAVARRCLTITSAHKIIMIHRRFLGMSFHDKKFAFTRRTCLAAAKTIINELKQDLPDESPILWTTQAFSVAAAIILSLDNFNRHQSARESEEHRQLITDTISILSKSVSISSIASRGTRLLTDLLAEERRHAQGNGASSLPNENGKPSESLSLPKQSEKSLNVAAFVKKFCESDQPPAGNSPLATSHMPLWLQQDSSSQSYGETQHGRGNVPYSSYQARVARPSSSYDFHDTSYHMSPTIRRQHDTFANPFTENMSDSFDIRTVNWFDDLLGLAPSNSI</sequence>
<evidence type="ECO:0000313" key="5">
    <source>
        <dbReference type="EMBL" id="KAG4415474.1"/>
    </source>
</evidence>
<dbReference type="InterPro" id="IPR001138">
    <property type="entry name" value="Zn2Cys6_DnaBD"/>
</dbReference>
<feature type="region of interest" description="Disordered" evidence="3">
    <location>
        <begin position="113"/>
        <end position="168"/>
    </location>
</feature>
<dbReference type="GO" id="GO:0008270">
    <property type="term" value="F:zinc ion binding"/>
    <property type="evidence" value="ECO:0007669"/>
    <property type="project" value="InterPro"/>
</dbReference>
<dbReference type="CDD" id="cd12148">
    <property type="entry name" value="fungal_TF_MHR"/>
    <property type="match status" value="1"/>
</dbReference>
<proteinExistence type="predicted"/>
<evidence type="ECO:0000256" key="2">
    <source>
        <dbReference type="ARBA" id="ARBA00023242"/>
    </source>
</evidence>
<comment type="subcellular location">
    <subcellularLocation>
        <location evidence="1">Nucleus</location>
    </subcellularLocation>
</comment>
<feature type="domain" description="Zn(2)-C6 fungal-type" evidence="4">
    <location>
        <begin position="7"/>
        <end position="38"/>
    </location>
</feature>